<protein>
    <submittedName>
        <fullName evidence="1">Uncharacterized protein</fullName>
    </submittedName>
</protein>
<sequence length="45" mass="5260">MMNNLFAVCSVFFIFWLCGGFRRTAAYFARPSELDPCEHFIEPPK</sequence>
<keyword evidence="2" id="KW-1185">Reference proteome</keyword>
<organism evidence="1 2">
    <name type="scientific">Labrys monachus</name>
    <dbReference type="NCBI Taxonomy" id="217067"/>
    <lineage>
        <taxon>Bacteria</taxon>
        <taxon>Pseudomonadati</taxon>
        <taxon>Pseudomonadota</taxon>
        <taxon>Alphaproteobacteria</taxon>
        <taxon>Hyphomicrobiales</taxon>
        <taxon>Xanthobacteraceae</taxon>
        <taxon>Labrys</taxon>
    </lineage>
</organism>
<proteinExistence type="predicted"/>
<evidence type="ECO:0000313" key="1">
    <source>
        <dbReference type="EMBL" id="MDQ0396012.1"/>
    </source>
</evidence>
<accession>A0ABU0FN26</accession>
<reference evidence="1 2" key="1">
    <citation type="submission" date="2023-07" db="EMBL/GenBank/DDBJ databases">
        <title>Genomic Encyclopedia of Type Strains, Phase IV (KMG-IV): sequencing the most valuable type-strain genomes for metagenomic binning, comparative biology and taxonomic classification.</title>
        <authorList>
            <person name="Goeker M."/>
        </authorList>
    </citation>
    <scope>NUCLEOTIDE SEQUENCE [LARGE SCALE GENOMIC DNA]</scope>
    <source>
        <strain evidence="1 2">DSM 5896</strain>
    </source>
</reference>
<dbReference type="EMBL" id="JAUSVK010000001">
    <property type="protein sequence ID" value="MDQ0396012.1"/>
    <property type="molecule type" value="Genomic_DNA"/>
</dbReference>
<comment type="caution">
    <text evidence="1">The sequence shown here is derived from an EMBL/GenBank/DDBJ whole genome shotgun (WGS) entry which is preliminary data.</text>
</comment>
<name>A0ABU0FN26_9HYPH</name>
<dbReference type="RefSeq" id="WP_307435606.1">
    <property type="nucleotide sequence ID" value="NZ_JAUSVK010000001.1"/>
</dbReference>
<gene>
    <name evidence="1" type="ORF">J3R73_005804</name>
</gene>
<dbReference type="Proteomes" id="UP001237448">
    <property type="component" value="Unassembled WGS sequence"/>
</dbReference>
<evidence type="ECO:0000313" key="2">
    <source>
        <dbReference type="Proteomes" id="UP001237448"/>
    </source>
</evidence>